<keyword evidence="4 6" id="KW-0132">Cell division</keyword>
<gene>
    <name evidence="4 6" type="primary">minE</name>
    <name evidence="6" type="ORF">RQL39_02160</name>
</gene>
<organism evidence="6 7">
    <name type="scientific">Candidatus Legionella polyplacis</name>
    <dbReference type="NCBI Taxonomy" id="2005262"/>
    <lineage>
        <taxon>Bacteria</taxon>
        <taxon>Pseudomonadati</taxon>
        <taxon>Pseudomonadota</taxon>
        <taxon>Gammaproteobacteria</taxon>
        <taxon>Legionellales</taxon>
        <taxon>Legionellaceae</taxon>
        <taxon>Legionella</taxon>
    </lineage>
</organism>
<comment type="function">
    <text evidence="3 4">Prevents the cell division inhibition by proteins MinC and MinD at internal division sites while permitting inhibition at polar sites. This ensures cell division at the proper site by restricting the formation of a division septum at the midpoint of the long axis of the cell.</text>
</comment>
<dbReference type="EMBL" id="CP135137">
    <property type="protein sequence ID" value="WWR11474.1"/>
    <property type="molecule type" value="Genomic_DNA"/>
</dbReference>
<dbReference type="NCBIfam" id="TIGR01215">
    <property type="entry name" value="minE"/>
    <property type="match status" value="1"/>
</dbReference>
<evidence type="ECO:0000256" key="5">
    <source>
        <dbReference type="SAM" id="Coils"/>
    </source>
</evidence>
<dbReference type="Gene3D" id="3.30.1070.10">
    <property type="entry name" value="Cell division topological specificity factor MinE"/>
    <property type="match status" value="1"/>
</dbReference>
<dbReference type="Proteomes" id="UP001368618">
    <property type="component" value="Chromosome"/>
</dbReference>
<name>A0ABZ2GYV8_9GAMM</name>
<proteinExistence type="inferred from homology"/>
<evidence type="ECO:0000256" key="3">
    <source>
        <dbReference type="ARBA" id="ARBA00025265"/>
    </source>
</evidence>
<dbReference type="NCBIfam" id="NF001422">
    <property type="entry name" value="PRK00296.1"/>
    <property type="match status" value="1"/>
</dbReference>
<comment type="similarity">
    <text evidence="1 4">Belongs to the MinE family.</text>
</comment>
<dbReference type="HAMAP" id="MF_00262">
    <property type="entry name" value="MinE"/>
    <property type="match status" value="1"/>
</dbReference>
<keyword evidence="7" id="KW-1185">Reference proteome</keyword>
<keyword evidence="4" id="KW-0131">Cell cycle</keyword>
<keyword evidence="5" id="KW-0175">Coiled coil</keyword>
<evidence type="ECO:0000256" key="2">
    <source>
        <dbReference type="ARBA" id="ARBA00020112"/>
    </source>
</evidence>
<evidence type="ECO:0000313" key="6">
    <source>
        <dbReference type="EMBL" id="WWR11474.1"/>
    </source>
</evidence>
<sequence>MNLLNFFKKKNFSSKTAKERLKIIISHENSNQNTKNKLLELEKEILSVITKYIHINKDQINIDLKQINNNSSTIELNITMPHIKL</sequence>
<accession>A0ABZ2GYV8</accession>
<dbReference type="InterPro" id="IPR005527">
    <property type="entry name" value="MinE"/>
</dbReference>
<reference evidence="6" key="1">
    <citation type="submission" date="2023-09" db="EMBL/GenBank/DDBJ databases">
        <title>Genomes of two closely related lineages of the louse Polyplax serrata with different host specificities.</title>
        <authorList>
            <person name="Martinu J."/>
            <person name="Tarabai H."/>
            <person name="Stefka J."/>
            <person name="Hypsa V."/>
        </authorList>
    </citation>
    <scope>NUCLEOTIDE SEQUENCE [LARGE SCALE GENOMIC DNA]</scope>
    <source>
        <strain evidence="6">98ZLc_SE</strain>
    </source>
</reference>
<dbReference type="GO" id="GO:0051301">
    <property type="term" value="P:cell division"/>
    <property type="evidence" value="ECO:0007669"/>
    <property type="project" value="UniProtKB-KW"/>
</dbReference>
<dbReference type="Pfam" id="PF03776">
    <property type="entry name" value="MinE"/>
    <property type="match status" value="1"/>
</dbReference>
<evidence type="ECO:0000256" key="4">
    <source>
        <dbReference type="HAMAP-Rule" id="MF_00262"/>
    </source>
</evidence>
<dbReference type="SUPFAM" id="SSF55229">
    <property type="entry name" value="Cell division protein MinE topological specificity domain"/>
    <property type="match status" value="1"/>
</dbReference>
<dbReference type="InterPro" id="IPR036707">
    <property type="entry name" value="MinE_sf"/>
</dbReference>
<evidence type="ECO:0000313" key="7">
    <source>
        <dbReference type="Proteomes" id="UP001368618"/>
    </source>
</evidence>
<dbReference type="RefSeq" id="WP_100114945.1">
    <property type="nucleotide sequence ID" value="NZ_CP021497.1"/>
</dbReference>
<feature type="coiled-coil region" evidence="5">
    <location>
        <begin position="24"/>
        <end position="51"/>
    </location>
</feature>
<evidence type="ECO:0000256" key="1">
    <source>
        <dbReference type="ARBA" id="ARBA00008168"/>
    </source>
</evidence>
<protein>
    <recommendedName>
        <fullName evidence="2 4">Cell division topological specificity factor</fullName>
    </recommendedName>
</protein>